<dbReference type="AlphaFoldDB" id="A0A7C3LSJ7"/>
<dbReference type="InterPro" id="IPR029028">
    <property type="entry name" value="Alpha/beta_knot_MTases"/>
</dbReference>
<dbReference type="NCBIfam" id="TIGR00046">
    <property type="entry name" value="RsmE family RNA methyltransferase"/>
    <property type="match status" value="1"/>
</dbReference>
<name>A0A7C3LSJ7_9BACT</name>
<comment type="function">
    <text evidence="9">Specifically methylates the N3 position of the uracil ring of uridine 1498 (m3U1498) in 16S rRNA. Acts on the fully assembled 30S ribosomal subunit.</text>
</comment>
<feature type="domain" description="Ribosomal RNA small subunit methyltransferase E methyltransferase" evidence="11">
    <location>
        <begin position="88"/>
        <end position="253"/>
    </location>
</feature>
<keyword evidence="4" id="KW-0963">Cytoplasm</keyword>
<proteinExistence type="inferred from homology"/>
<evidence type="ECO:0000256" key="5">
    <source>
        <dbReference type="ARBA" id="ARBA00022552"/>
    </source>
</evidence>
<evidence type="ECO:0000256" key="4">
    <source>
        <dbReference type="ARBA" id="ARBA00022490"/>
    </source>
</evidence>
<evidence type="ECO:0000256" key="3">
    <source>
        <dbReference type="ARBA" id="ARBA00012328"/>
    </source>
</evidence>
<keyword evidence="6 12" id="KW-0489">Methyltransferase</keyword>
<comment type="catalytic activity">
    <reaction evidence="10">
        <text>uridine(1498) in 16S rRNA + S-adenosyl-L-methionine = N(3)-methyluridine(1498) in 16S rRNA + S-adenosyl-L-homocysteine + H(+)</text>
        <dbReference type="Rhea" id="RHEA:42920"/>
        <dbReference type="Rhea" id="RHEA-COMP:10283"/>
        <dbReference type="Rhea" id="RHEA-COMP:10284"/>
        <dbReference type="ChEBI" id="CHEBI:15378"/>
        <dbReference type="ChEBI" id="CHEBI:57856"/>
        <dbReference type="ChEBI" id="CHEBI:59789"/>
        <dbReference type="ChEBI" id="CHEBI:65315"/>
        <dbReference type="ChEBI" id="CHEBI:74502"/>
        <dbReference type="EC" id="2.1.1.193"/>
    </reaction>
</comment>
<dbReference type="PANTHER" id="PTHR30027:SF3">
    <property type="entry name" value="16S RRNA (URACIL(1498)-N(3))-METHYLTRANSFERASE"/>
    <property type="match status" value="1"/>
</dbReference>
<evidence type="ECO:0000256" key="9">
    <source>
        <dbReference type="ARBA" id="ARBA00025699"/>
    </source>
</evidence>
<evidence type="ECO:0000313" key="12">
    <source>
        <dbReference type="EMBL" id="HFT92759.1"/>
    </source>
</evidence>
<evidence type="ECO:0000256" key="1">
    <source>
        <dbReference type="ARBA" id="ARBA00004496"/>
    </source>
</evidence>
<dbReference type="Pfam" id="PF04452">
    <property type="entry name" value="Methyltrans_RNA"/>
    <property type="match status" value="1"/>
</dbReference>
<dbReference type="InterPro" id="IPR006700">
    <property type="entry name" value="RsmE"/>
</dbReference>
<keyword evidence="8" id="KW-0949">S-adenosyl-L-methionine</keyword>
<evidence type="ECO:0000256" key="6">
    <source>
        <dbReference type="ARBA" id="ARBA00022603"/>
    </source>
</evidence>
<evidence type="ECO:0000256" key="10">
    <source>
        <dbReference type="ARBA" id="ARBA00047944"/>
    </source>
</evidence>
<evidence type="ECO:0000256" key="2">
    <source>
        <dbReference type="ARBA" id="ARBA00005528"/>
    </source>
</evidence>
<evidence type="ECO:0000259" key="11">
    <source>
        <dbReference type="Pfam" id="PF04452"/>
    </source>
</evidence>
<dbReference type="GO" id="GO:0070475">
    <property type="term" value="P:rRNA base methylation"/>
    <property type="evidence" value="ECO:0007669"/>
    <property type="project" value="TreeGrafter"/>
</dbReference>
<evidence type="ECO:0000256" key="7">
    <source>
        <dbReference type="ARBA" id="ARBA00022679"/>
    </source>
</evidence>
<comment type="subcellular location">
    <subcellularLocation>
        <location evidence="1">Cytoplasm</location>
    </subcellularLocation>
</comment>
<dbReference type="InterPro" id="IPR046886">
    <property type="entry name" value="RsmE_MTase_dom"/>
</dbReference>
<dbReference type="CDD" id="cd18084">
    <property type="entry name" value="RsmE-like"/>
    <property type="match status" value="1"/>
</dbReference>
<dbReference type="Gene3D" id="3.40.1280.10">
    <property type="match status" value="1"/>
</dbReference>
<keyword evidence="5" id="KW-0698">rRNA processing</keyword>
<dbReference type="EC" id="2.1.1.193" evidence="3"/>
<protein>
    <recommendedName>
        <fullName evidence="3">16S rRNA (uracil(1498)-N(3))-methyltransferase</fullName>
        <ecNumber evidence="3">2.1.1.193</ecNumber>
    </recommendedName>
</protein>
<dbReference type="InterPro" id="IPR029026">
    <property type="entry name" value="tRNA_m1G_MTases_N"/>
</dbReference>
<accession>A0A7C3LSJ7</accession>
<comment type="caution">
    <text evidence="12">The sequence shown here is derived from an EMBL/GenBank/DDBJ whole genome shotgun (WGS) entry which is preliminary data.</text>
</comment>
<sequence length="280" mass="30819">MPGPKIFWIEPEDRKDLSPDGGHGRLYPGRTMTRHILASLRSIEGDSFRFSDPDTGKTYAGTLMSRDPCMLELKFLGDFPGPASGQPRLGIAFSPLKGDALTAVVSMAVMSGISCLQPVMSERSVVRWSEKDGWAAKENRFSGIVREKSQLSGRTDRLVLEKPLPLGTFLKNRSKDLFLWFDEDPGHSLTLPETLVKFRDLPFSGQTQRTVWVVVGPEGGWSGKDREMLPEPEREGRLFRVTLGERTFSAEMALQASGAFLGTVLGPMFSLVSAGKVPSA</sequence>
<evidence type="ECO:0000256" key="8">
    <source>
        <dbReference type="ARBA" id="ARBA00022691"/>
    </source>
</evidence>
<keyword evidence="7 12" id="KW-0808">Transferase</keyword>
<dbReference type="GO" id="GO:0070042">
    <property type="term" value="F:rRNA (uridine-N3-)-methyltransferase activity"/>
    <property type="evidence" value="ECO:0007669"/>
    <property type="project" value="TreeGrafter"/>
</dbReference>
<organism evidence="12">
    <name type="scientific">Leptospirillum ferriphilum</name>
    <dbReference type="NCBI Taxonomy" id="178606"/>
    <lineage>
        <taxon>Bacteria</taxon>
        <taxon>Pseudomonadati</taxon>
        <taxon>Nitrospirota</taxon>
        <taxon>Nitrospiria</taxon>
        <taxon>Nitrospirales</taxon>
        <taxon>Nitrospiraceae</taxon>
        <taxon>Leptospirillum</taxon>
    </lineage>
</organism>
<dbReference type="GO" id="GO:0005737">
    <property type="term" value="C:cytoplasm"/>
    <property type="evidence" value="ECO:0007669"/>
    <property type="project" value="UniProtKB-SubCell"/>
</dbReference>
<dbReference type="PANTHER" id="PTHR30027">
    <property type="entry name" value="RIBOSOMAL RNA SMALL SUBUNIT METHYLTRANSFERASE E"/>
    <property type="match status" value="1"/>
</dbReference>
<comment type="similarity">
    <text evidence="2">Belongs to the RNA methyltransferase RsmE family.</text>
</comment>
<dbReference type="SUPFAM" id="SSF75217">
    <property type="entry name" value="alpha/beta knot"/>
    <property type="match status" value="1"/>
</dbReference>
<gene>
    <name evidence="12" type="ORF">ENX03_02235</name>
</gene>
<reference evidence="12" key="1">
    <citation type="journal article" date="2020" name="mSystems">
        <title>Genome- and Community-Level Interaction Insights into Carbon Utilization and Element Cycling Functions of Hydrothermarchaeota in Hydrothermal Sediment.</title>
        <authorList>
            <person name="Zhou Z."/>
            <person name="Liu Y."/>
            <person name="Xu W."/>
            <person name="Pan J."/>
            <person name="Luo Z.H."/>
            <person name="Li M."/>
        </authorList>
    </citation>
    <scope>NUCLEOTIDE SEQUENCE [LARGE SCALE GENOMIC DNA]</scope>
    <source>
        <strain evidence="12">SpSt-902</strain>
    </source>
</reference>
<dbReference type="EMBL" id="DTMM01000040">
    <property type="protein sequence ID" value="HFT92759.1"/>
    <property type="molecule type" value="Genomic_DNA"/>
</dbReference>